<keyword evidence="4" id="KW-1185">Reference proteome</keyword>
<dbReference type="Proteomes" id="UP000235114">
    <property type="component" value="Unassembled WGS sequence"/>
</dbReference>
<organism evidence="1 3">
    <name type="scientific">Bacillus canaveralius</name>
    <dbReference type="NCBI Taxonomy" id="1403243"/>
    <lineage>
        <taxon>Bacteria</taxon>
        <taxon>Bacillati</taxon>
        <taxon>Bacillota</taxon>
        <taxon>Bacilli</taxon>
        <taxon>Bacillales</taxon>
        <taxon>Bacillaceae</taxon>
        <taxon>Bacillus</taxon>
    </lineage>
</organism>
<dbReference type="InterPro" id="IPR025622">
    <property type="entry name" value="YqzE"/>
</dbReference>
<dbReference type="EMBL" id="PGVD01000013">
    <property type="protein sequence ID" value="PLS00089.1"/>
    <property type="molecule type" value="Genomic_DNA"/>
</dbReference>
<accession>A0A2N5GRB9</accession>
<reference evidence="2 4" key="2">
    <citation type="submission" date="2017-12" db="EMBL/GenBank/DDBJ databases">
        <title>Comparative Functional Genomics of Dry Heat Resistant strains isolated from the Viking Spacecraft.</title>
        <authorList>
            <person name="Seuylemezian A."/>
            <person name="Cooper K."/>
            <person name="Vaishampayan P."/>
        </authorList>
    </citation>
    <scope>NUCLEOTIDE SEQUENCE [LARGE SCALE GENOMIC DNA]</scope>
    <source>
        <strain evidence="2 4">ATCC 29669</strain>
    </source>
</reference>
<comment type="caution">
    <text evidence="1">The sequence shown here is derived from an EMBL/GenBank/DDBJ whole genome shotgun (WGS) entry which is preliminary data.</text>
</comment>
<evidence type="ECO:0000313" key="4">
    <source>
        <dbReference type="Proteomes" id="UP000235114"/>
    </source>
</evidence>
<gene>
    <name evidence="1" type="ORF">CU635_02745</name>
    <name evidence="2" type="ORF">CVD25_04455</name>
</gene>
<dbReference type="Pfam" id="PF14038">
    <property type="entry name" value="YqzE"/>
    <property type="match status" value="1"/>
</dbReference>
<evidence type="ECO:0000313" key="2">
    <source>
        <dbReference type="EMBL" id="PLS00089.1"/>
    </source>
</evidence>
<dbReference type="Proteomes" id="UP000234951">
    <property type="component" value="Unassembled WGS sequence"/>
</dbReference>
<protein>
    <submittedName>
        <fullName evidence="1">YqzE family protein</fullName>
    </submittedName>
</protein>
<dbReference type="RefSeq" id="WP_101575634.1">
    <property type="nucleotide sequence ID" value="NZ_PGVA01000004.1"/>
</dbReference>
<dbReference type="OrthoDB" id="2691835at2"/>
<dbReference type="AlphaFoldDB" id="A0A2N5GRB9"/>
<sequence>MKTNDYVKYITQNVVKYIDQPKDVRKKIKDERKETKQPFLIRWFGILPYLFQLGKNNRKHEARSRK</sequence>
<reference evidence="1 3" key="1">
    <citation type="submission" date="2017-11" db="EMBL/GenBank/DDBJ databases">
        <title>Comparitive Functional Genomics of Dry Heat Resistant strains isolated from the Viking Spacecraft.</title>
        <authorList>
            <person name="Seuylemezian A."/>
            <person name="Cooper K."/>
            <person name="Vaishampayan P."/>
        </authorList>
    </citation>
    <scope>NUCLEOTIDE SEQUENCE [LARGE SCALE GENOMIC DNA]</scope>
    <source>
        <strain evidence="1 3">M4.6</strain>
    </source>
</reference>
<proteinExistence type="predicted"/>
<name>A0A2N5GRB9_9BACI</name>
<evidence type="ECO:0000313" key="1">
    <source>
        <dbReference type="EMBL" id="PLR85970.1"/>
    </source>
</evidence>
<evidence type="ECO:0000313" key="3">
    <source>
        <dbReference type="Proteomes" id="UP000234951"/>
    </source>
</evidence>
<dbReference type="EMBL" id="PGVA01000004">
    <property type="protein sequence ID" value="PLR85970.1"/>
    <property type="molecule type" value="Genomic_DNA"/>
</dbReference>